<evidence type="ECO:0000256" key="1">
    <source>
        <dbReference type="ARBA" id="ARBA00008777"/>
    </source>
</evidence>
<evidence type="ECO:0000256" key="7">
    <source>
        <dbReference type="SAM" id="MobiDB-lite"/>
    </source>
</evidence>
<dbReference type="Pfam" id="PF01196">
    <property type="entry name" value="Ribosomal_L17"/>
    <property type="match status" value="1"/>
</dbReference>
<dbReference type="InterPro" id="IPR000456">
    <property type="entry name" value="Ribosomal_bL17"/>
</dbReference>
<feature type="region of interest" description="Disordered" evidence="7">
    <location>
        <begin position="141"/>
        <end position="190"/>
    </location>
</feature>
<evidence type="ECO:0000256" key="3">
    <source>
        <dbReference type="ARBA" id="ARBA00023274"/>
    </source>
</evidence>
<sequence length="190" mass="20691">MPKPTKGPRLGGSPAHERIIITNLCRELIVHRSIVTTEAKAKRVQPVIEKLITKAKQGTDHARRQAYSKLRSNTAKRDASYVDYVYQLFDVIGKEIDPEREGGYTRIVKLPARRGDNTPMAQISIITDKVQKKAVVKDATKTAQKAAKEEAAKEDSKAAEKAEDAPSTAPEEAAKAEAAAGSTAAEAEQK</sequence>
<dbReference type="SUPFAM" id="SSF64263">
    <property type="entry name" value="Prokaryotic ribosomal protein L17"/>
    <property type="match status" value="1"/>
</dbReference>
<feature type="compositionally biased region" description="Basic and acidic residues" evidence="7">
    <location>
        <begin position="141"/>
        <end position="164"/>
    </location>
</feature>
<dbReference type="InterPro" id="IPR036373">
    <property type="entry name" value="Ribosomal_bL17_sf"/>
</dbReference>
<accession>A0A2I1INL0</accession>
<feature type="compositionally biased region" description="Low complexity" evidence="7">
    <location>
        <begin position="165"/>
        <end position="190"/>
    </location>
</feature>
<dbReference type="GO" id="GO:0022625">
    <property type="term" value="C:cytosolic large ribosomal subunit"/>
    <property type="evidence" value="ECO:0007669"/>
    <property type="project" value="TreeGrafter"/>
</dbReference>
<dbReference type="PANTHER" id="PTHR14413:SF16">
    <property type="entry name" value="LARGE RIBOSOMAL SUBUNIT PROTEIN BL17M"/>
    <property type="match status" value="1"/>
</dbReference>
<evidence type="ECO:0000313" key="9">
    <source>
        <dbReference type="Proteomes" id="UP000235122"/>
    </source>
</evidence>
<evidence type="ECO:0000256" key="4">
    <source>
        <dbReference type="ARBA" id="ARBA00035494"/>
    </source>
</evidence>
<dbReference type="AlphaFoldDB" id="A0A2I1INL0"/>
<dbReference type="PANTHER" id="PTHR14413">
    <property type="entry name" value="RIBOSOMAL PROTEIN L17"/>
    <property type="match status" value="1"/>
</dbReference>
<name>A0A2I1INL0_9ACTO</name>
<evidence type="ECO:0000256" key="2">
    <source>
        <dbReference type="ARBA" id="ARBA00022980"/>
    </source>
</evidence>
<dbReference type="GO" id="GO:0006412">
    <property type="term" value="P:translation"/>
    <property type="evidence" value="ECO:0007669"/>
    <property type="project" value="InterPro"/>
</dbReference>
<dbReference type="InterPro" id="IPR047859">
    <property type="entry name" value="Ribosomal_bL17_CS"/>
</dbReference>
<dbReference type="PROSITE" id="PS01167">
    <property type="entry name" value="RIBOSOMAL_L17"/>
    <property type="match status" value="1"/>
</dbReference>
<dbReference type="GeneID" id="35867614"/>
<dbReference type="GO" id="GO:0003735">
    <property type="term" value="F:structural constituent of ribosome"/>
    <property type="evidence" value="ECO:0007669"/>
    <property type="project" value="InterPro"/>
</dbReference>
<keyword evidence="2 5" id="KW-0689">Ribosomal protein</keyword>
<protein>
    <recommendedName>
        <fullName evidence="4 6">50S ribosomal protein L17</fullName>
    </recommendedName>
</protein>
<dbReference type="STRING" id="33007.HMPREF3198_01544"/>
<comment type="similarity">
    <text evidence="1 5">Belongs to the bacterial ribosomal protein bL17 family.</text>
</comment>
<dbReference type="Proteomes" id="UP000235122">
    <property type="component" value="Unassembled WGS sequence"/>
</dbReference>
<dbReference type="RefSeq" id="WP_024331081.1">
    <property type="nucleotide sequence ID" value="NZ_JASOXK010000002.1"/>
</dbReference>
<keyword evidence="9" id="KW-1185">Reference proteome</keyword>
<evidence type="ECO:0000256" key="6">
    <source>
        <dbReference type="RuleBase" id="RU000661"/>
    </source>
</evidence>
<evidence type="ECO:0000313" key="8">
    <source>
        <dbReference type="EMBL" id="PKY72706.1"/>
    </source>
</evidence>
<evidence type="ECO:0000256" key="5">
    <source>
        <dbReference type="RuleBase" id="RU000660"/>
    </source>
</evidence>
<gene>
    <name evidence="8" type="ORF">CYJ19_03410</name>
</gene>
<proteinExistence type="inferred from homology"/>
<dbReference type="EMBL" id="PKKO01000002">
    <property type="protein sequence ID" value="PKY72706.1"/>
    <property type="molecule type" value="Genomic_DNA"/>
</dbReference>
<keyword evidence="3 5" id="KW-0687">Ribonucleoprotein</keyword>
<dbReference type="NCBIfam" id="TIGR00059">
    <property type="entry name" value="L17"/>
    <property type="match status" value="1"/>
</dbReference>
<comment type="caution">
    <text evidence="8">The sequence shown here is derived from an EMBL/GenBank/DDBJ whole genome shotgun (WGS) entry which is preliminary data.</text>
</comment>
<dbReference type="Gene3D" id="3.90.1030.10">
    <property type="entry name" value="Ribosomal protein L17"/>
    <property type="match status" value="1"/>
</dbReference>
<organism evidence="8 9">
    <name type="scientific">Winkia neuii</name>
    <dbReference type="NCBI Taxonomy" id="33007"/>
    <lineage>
        <taxon>Bacteria</taxon>
        <taxon>Bacillati</taxon>
        <taxon>Actinomycetota</taxon>
        <taxon>Actinomycetes</taxon>
        <taxon>Actinomycetales</taxon>
        <taxon>Actinomycetaceae</taxon>
        <taxon>Winkia</taxon>
    </lineage>
</organism>
<reference evidence="8 9" key="1">
    <citation type="submission" date="2017-12" db="EMBL/GenBank/DDBJ databases">
        <title>Phylogenetic diversity of female urinary microbiome.</title>
        <authorList>
            <person name="Thomas-White K."/>
            <person name="Wolfe A.J."/>
        </authorList>
    </citation>
    <scope>NUCLEOTIDE SEQUENCE [LARGE SCALE GENOMIC DNA]</scope>
    <source>
        <strain evidence="8 9">UMB0402</strain>
    </source>
</reference>